<protein>
    <recommendedName>
        <fullName evidence="4">Amino acid ABC transporter permease</fullName>
    </recommendedName>
</protein>
<dbReference type="Proteomes" id="UP001501000">
    <property type="component" value="Unassembled WGS sequence"/>
</dbReference>
<keyword evidence="3" id="KW-1185">Reference proteome</keyword>
<reference evidence="3" key="1">
    <citation type="journal article" date="2019" name="Int. J. Syst. Evol. Microbiol.">
        <title>The Global Catalogue of Microorganisms (GCM) 10K type strain sequencing project: providing services to taxonomists for standard genome sequencing and annotation.</title>
        <authorList>
            <consortium name="The Broad Institute Genomics Platform"/>
            <consortium name="The Broad Institute Genome Sequencing Center for Infectious Disease"/>
            <person name="Wu L."/>
            <person name="Ma J."/>
        </authorList>
    </citation>
    <scope>NUCLEOTIDE SEQUENCE [LARGE SCALE GENOMIC DNA]</scope>
    <source>
        <strain evidence="3">JCM 16956</strain>
    </source>
</reference>
<dbReference type="RefSeq" id="WP_345280194.1">
    <property type="nucleotide sequence ID" value="NZ_BAABAJ010000004.1"/>
</dbReference>
<gene>
    <name evidence="2" type="ORF">GCM10022244_17010</name>
</gene>
<feature type="region of interest" description="Disordered" evidence="1">
    <location>
        <begin position="12"/>
        <end position="45"/>
    </location>
</feature>
<name>A0ABP7LXT5_9ACTN</name>
<evidence type="ECO:0000256" key="1">
    <source>
        <dbReference type="SAM" id="MobiDB-lite"/>
    </source>
</evidence>
<dbReference type="EMBL" id="BAABAJ010000004">
    <property type="protein sequence ID" value="GAA3907514.1"/>
    <property type="molecule type" value="Genomic_DNA"/>
</dbReference>
<evidence type="ECO:0000313" key="3">
    <source>
        <dbReference type="Proteomes" id="UP001501000"/>
    </source>
</evidence>
<organism evidence="2 3">
    <name type="scientific">Streptomyces gulbargensis</name>
    <dbReference type="NCBI Taxonomy" id="364901"/>
    <lineage>
        <taxon>Bacteria</taxon>
        <taxon>Bacillati</taxon>
        <taxon>Actinomycetota</taxon>
        <taxon>Actinomycetes</taxon>
        <taxon>Kitasatosporales</taxon>
        <taxon>Streptomycetaceae</taxon>
        <taxon>Streptomyces</taxon>
    </lineage>
</organism>
<feature type="compositionally biased region" description="Basic and acidic residues" evidence="1">
    <location>
        <begin position="121"/>
        <end position="135"/>
    </location>
</feature>
<evidence type="ECO:0000313" key="2">
    <source>
        <dbReference type="EMBL" id="GAA3907514.1"/>
    </source>
</evidence>
<proteinExistence type="predicted"/>
<sequence length="147" mass="14909">MTLNDAWTELFGGAAPQQRPAAMTLAGLPSEPGGGGGGGSADLKADEAPWHAAGNTAGELRTSTATSLTDLDSANDGVAGGTAGFDSSAALTEILGTWKTRLTAVRDECGRLEGSLKAAGRDFGEREDATRRKIAAEAPVPPQAKEN</sequence>
<evidence type="ECO:0008006" key="4">
    <source>
        <dbReference type="Google" id="ProtNLM"/>
    </source>
</evidence>
<feature type="region of interest" description="Disordered" evidence="1">
    <location>
        <begin position="121"/>
        <end position="147"/>
    </location>
</feature>
<accession>A0ABP7LXT5</accession>
<comment type="caution">
    <text evidence="2">The sequence shown here is derived from an EMBL/GenBank/DDBJ whole genome shotgun (WGS) entry which is preliminary data.</text>
</comment>